<sequence length="179" mass="20631">MTEYNDPLPSKTRRKLEMQELQEVGLELMALKAGQQARLPLNDPLRAALEEARRIQHPDARRRHALYVGRLISDSDPDTLLAALAALTDPVRQQRLQQWTEQVLACEGPRDAEPIVQQILQYYPEGDRQALRNQVRNLIKARPAGELHEADAEQRARLKRERKRFVGLLNELDKNSPLY</sequence>
<dbReference type="Gene3D" id="1.10.60.30">
    <property type="entry name" value="PSPTO4464-like domains"/>
    <property type="match status" value="2"/>
</dbReference>
<protein>
    <recommendedName>
        <fullName evidence="5">Dual-action ribosomal maturation protein DarP</fullName>
    </recommendedName>
    <alternativeName>
        <fullName evidence="5">Large ribosomal subunit assembly factor DarP</fullName>
    </alternativeName>
</protein>
<keyword evidence="4 5" id="KW-0694">RNA-binding</keyword>
<keyword evidence="1 5" id="KW-0963">Cytoplasm</keyword>
<dbReference type="GO" id="GO:0019843">
    <property type="term" value="F:rRNA binding"/>
    <property type="evidence" value="ECO:0007669"/>
    <property type="project" value="UniProtKB-UniRule"/>
</dbReference>
<organism evidence="6 7">
    <name type="scientific">Alloalcanivorax marinus</name>
    <dbReference type="NCBI Taxonomy" id="1177169"/>
    <lineage>
        <taxon>Bacteria</taxon>
        <taxon>Pseudomonadati</taxon>
        <taxon>Pseudomonadota</taxon>
        <taxon>Gammaproteobacteria</taxon>
        <taxon>Oceanospirillales</taxon>
        <taxon>Alcanivoracaceae</taxon>
        <taxon>Alloalcanivorax</taxon>
    </lineage>
</organism>
<evidence type="ECO:0000256" key="4">
    <source>
        <dbReference type="ARBA" id="ARBA00022884"/>
    </source>
</evidence>
<dbReference type="Pfam" id="PF04751">
    <property type="entry name" value="DarP"/>
    <property type="match status" value="1"/>
</dbReference>
<name>A0A9Q3YLX9_9GAMM</name>
<dbReference type="GO" id="GO:0043022">
    <property type="term" value="F:ribosome binding"/>
    <property type="evidence" value="ECO:0007669"/>
    <property type="project" value="UniProtKB-UniRule"/>
</dbReference>
<dbReference type="InterPro" id="IPR023153">
    <property type="entry name" value="DarP_sf"/>
</dbReference>
<dbReference type="HAMAP" id="MF_00765">
    <property type="entry name" value="DarP"/>
    <property type="match status" value="1"/>
</dbReference>
<dbReference type="EMBL" id="JAJGNA010000005">
    <property type="protein sequence ID" value="MCC4308219.1"/>
    <property type="molecule type" value="Genomic_DNA"/>
</dbReference>
<comment type="similarity">
    <text evidence="5">Belongs to the DarP family.</text>
</comment>
<proteinExistence type="inferred from homology"/>
<keyword evidence="3 5" id="KW-0699">rRNA-binding</keyword>
<dbReference type="PANTHER" id="PTHR38101:SF1">
    <property type="entry name" value="UPF0307 PROTEIN YJGA"/>
    <property type="match status" value="1"/>
</dbReference>
<gene>
    <name evidence="5" type="primary">darP</name>
    <name evidence="6" type="ORF">LL252_06505</name>
</gene>
<comment type="caution">
    <text evidence="6">The sequence shown here is derived from an EMBL/GenBank/DDBJ whole genome shotgun (WGS) entry which is preliminary data.</text>
</comment>
<dbReference type="NCBIfam" id="NF003593">
    <property type="entry name" value="PRK05255.1-1"/>
    <property type="match status" value="1"/>
</dbReference>
<dbReference type="Proteomes" id="UP001108027">
    <property type="component" value="Unassembled WGS sequence"/>
</dbReference>
<dbReference type="GO" id="GO:1902626">
    <property type="term" value="P:assembly of large subunit precursor of preribosome"/>
    <property type="evidence" value="ECO:0007669"/>
    <property type="project" value="UniProtKB-UniRule"/>
</dbReference>
<dbReference type="AlphaFoldDB" id="A0A9Q3YLX9"/>
<keyword evidence="2 5" id="KW-0690">Ribosome biogenesis</keyword>
<dbReference type="RefSeq" id="WP_204426949.1">
    <property type="nucleotide sequence ID" value="NZ_JADDOL010000002.1"/>
</dbReference>
<dbReference type="InterPro" id="IPR006839">
    <property type="entry name" value="DarP"/>
</dbReference>
<keyword evidence="7" id="KW-1185">Reference proteome</keyword>
<dbReference type="CDD" id="cd16331">
    <property type="entry name" value="YjgA-like"/>
    <property type="match status" value="1"/>
</dbReference>
<evidence type="ECO:0000313" key="6">
    <source>
        <dbReference type="EMBL" id="MCC4308219.1"/>
    </source>
</evidence>
<comment type="function">
    <text evidence="5">Member of a network of 50S ribosomal subunit biogenesis factors which assembles along the 30S-50S interface, preventing incorrect 23S rRNA structures from forming. Promotes peptidyl transferase center (PTC) maturation.</text>
</comment>
<evidence type="ECO:0000313" key="7">
    <source>
        <dbReference type="Proteomes" id="UP001108027"/>
    </source>
</evidence>
<dbReference type="GO" id="GO:0005829">
    <property type="term" value="C:cytosol"/>
    <property type="evidence" value="ECO:0007669"/>
    <property type="project" value="TreeGrafter"/>
</dbReference>
<reference evidence="6" key="1">
    <citation type="submission" date="2021-10" db="EMBL/GenBank/DDBJ databases">
        <title>The diversity and Nitrogen Metabolism of Culturable Nitrate-Utilizing Bacteria Within the Oxygen Minimum Zone of the Changjiang (Yangtze River)Estuary.</title>
        <authorList>
            <person name="Zhang D."/>
            <person name="Zheng J."/>
            <person name="Liu S."/>
            <person name="He W."/>
        </authorList>
    </citation>
    <scope>NUCLEOTIDE SEQUENCE</scope>
    <source>
        <strain evidence="6">FXH-223</strain>
    </source>
</reference>
<dbReference type="SUPFAM" id="SSF158710">
    <property type="entry name" value="PSPTO4464-like"/>
    <property type="match status" value="1"/>
</dbReference>
<accession>A0A9Q3YLX9</accession>
<evidence type="ECO:0000256" key="2">
    <source>
        <dbReference type="ARBA" id="ARBA00022517"/>
    </source>
</evidence>
<comment type="subcellular location">
    <subcellularLocation>
        <location evidence="5">Cytoplasm</location>
    </subcellularLocation>
    <text evidence="5">Associates with late stage pre-50S ribosomal subunits.</text>
</comment>
<evidence type="ECO:0000256" key="3">
    <source>
        <dbReference type="ARBA" id="ARBA00022730"/>
    </source>
</evidence>
<evidence type="ECO:0000256" key="1">
    <source>
        <dbReference type="ARBA" id="ARBA00022490"/>
    </source>
</evidence>
<dbReference type="PANTHER" id="PTHR38101">
    <property type="entry name" value="UPF0307 PROTEIN YJGA"/>
    <property type="match status" value="1"/>
</dbReference>
<evidence type="ECO:0000256" key="5">
    <source>
        <dbReference type="HAMAP-Rule" id="MF_00765"/>
    </source>
</evidence>